<keyword evidence="5" id="KW-1185">Reference proteome</keyword>
<evidence type="ECO:0008006" key="6">
    <source>
        <dbReference type="Google" id="ProtNLM"/>
    </source>
</evidence>
<dbReference type="SMART" id="SM00228">
    <property type="entry name" value="PDZ"/>
    <property type="match status" value="1"/>
</dbReference>
<dbReference type="InterPro" id="IPR021109">
    <property type="entry name" value="Peptidase_aspartic_dom_sf"/>
</dbReference>
<dbReference type="CDD" id="cd05483">
    <property type="entry name" value="retropepsin_like_bacteria"/>
    <property type="match status" value="1"/>
</dbReference>
<proteinExistence type="predicted"/>
<dbReference type="Gene3D" id="2.30.42.10">
    <property type="match status" value="1"/>
</dbReference>
<protein>
    <recommendedName>
        <fullName evidence="6">PDZ domain-containing protein</fullName>
    </recommendedName>
</protein>
<evidence type="ECO:0000259" key="2">
    <source>
        <dbReference type="PROSITE" id="PS50106"/>
    </source>
</evidence>
<organism evidence="4 5">
    <name type="scientific">Aliikangiella coralliicola</name>
    <dbReference type="NCBI Taxonomy" id="2592383"/>
    <lineage>
        <taxon>Bacteria</taxon>
        <taxon>Pseudomonadati</taxon>
        <taxon>Pseudomonadota</taxon>
        <taxon>Gammaproteobacteria</taxon>
        <taxon>Oceanospirillales</taxon>
        <taxon>Pleioneaceae</taxon>
        <taxon>Aliikangiella</taxon>
    </lineage>
</organism>
<dbReference type="InterPro" id="IPR036034">
    <property type="entry name" value="PDZ_sf"/>
</dbReference>
<dbReference type="SUPFAM" id="SSF50630">
    <property type="entry name" value="Acid proteases"/>
    <property type="match status" value="1"/>
</dbReference>
<dbReference type="InterPro" id="IPR001969">
    <property type="entry name" value="Aspartic_peptidase_AS"/>
</dbReference>
<dbReference type="AlphaFoldDB" id="A0A545UC60"/>
<dbReference type="Pfam" id="PF17820">
    <property type="entry name" value="PDZ_6"/>
    <property type="match status" value="1"/>
</dbReference>
<gene>
    <name evidence="4" type="ORF">FLL46_14730</name>
</gene>
<dbReference type="InterPro" id="IPR041489">
    <property type="entry name" value="PDZ_6"/>
</dbReference>
<evidence type="ECO:0000313" key="5">
    <source>
        <dbReference type="Proteomes" id="UP000315439"/>
    </source>
</evidence>
<dbReference type="InterPro" id="IPR034122">
    <property type="entry name" value="Retropepsin-like_bacterial"/>
</dbReference>
<accession>A0A545UC60</accession>
<dbReference type="InterPro" id="IPR001995">
    <property type="entry name" value="Peptidase_A2_cat"/>
</dbReference>
<dbReference type="Proteomes" id="UP000315439">
    <property type="component" value="Unassembled WGS sequence"/>
</dbReference>
<dbReference type="GO" id="GO:0006508">
    <property type="term" value="P:proteolysis"/>
    <property type="evidence" value="ECO:0007669"/>
    <property type="project" value="InterPro"/>
</dbReference>
<dbReference type="Pfam" id="PF13650">
    <property type="entry name" value="Asp_protease_2"/>
    <property type="match status" value="1"/>
</dbReference>
<comment type="caution">
    <text evidence="4">The sequence shown here is derived from an EMBL/GenBank/DDBJ whole genome shotgun (WGS) entry which is preliminary data.</text>
</comment>
<keyword evidence="1" id="KW-0378">Hydrolase</keyword>
<evidence type="ECO:0000259" key="3">
    <source>
        <dbReference type="PROSITE" id="PS50175"/>
    </source>
</evidence>
<reference evidence="4 5" key="1">
    <citation type="submission" date="2019-07" db="EMBL/GenBank/DDBJ databases">
        <title>Draft genome for Aliikangiella sp. M105.</title>
        <authorList>
            <person name="Wang G."/>
        </authorList>
    </citation>
    <scope>NUCLEOTIDE SEQUENCE [LARGE SCALE GENOMIC DNA]</scope>
    <source>
        <strain evidence="4 5">M105</strain>
    </source>
</reference>
<dbReference type="GO" id="GO:0004190">
    <property type="term" value="F:aspartic-type endopeptidase activity"/>
    <property type="evidence" value="ECO:0007669"/>
    <property type="project" value="InterPro"/>
</dbReference>
<sequence length="455" mass="51310">MFSFRQAVIQKVANVKAVNLKSLSQNIMVILVIVATSGCSFVNKIRMRNANDDLVAEWRNSAQEVELRSTYIGEKPYIYASINGVPGFKFLVDTGASITILQDTPKIKALKLEPGYELQLSGWGDEESSPAYQTSADEFEFDGIRFKNINFAYLPISTSKYFFRPDEAIYDGVIGHDVLRHFTWKFDKKEDTITVFNGPYNPKEEHISMPFDIWFSKLEIQGEMLFKSGQKVTHELIIDTGSRNYLKINSLYLENNEIDISQPTIKAADFGLNGRALHQRFSLPRLTLGNLALESAASEKLEVNHIKTNIIRTDDEDDLWVIGSALLNKYVSVVDYHSNRLYLKPYEDIRFHSRFNLLGLELRKIRSGEFVVRYVLPDMAAAAGDFQVGDIVTSINGKNTADMSSDDWLATSASPGRYEVCLKRENSTSVKMGEATESCQLVVSKHIVGYSVPSI</sequence>
<dbReference type="SUPFAM" id="SSF50156">
    <property type="entry name" value="PDZ domain-like"/>
    <property type="match status" value="1"/>
</dbReference>
<evidence type="ECO:0000256" key="1">
    <source>
        <dbReference type="ARBA" id="ARBA00022801"/>
    </source>
</evidence>
<dbReference type="EMBL" id="VIKS01000009">
    <property type="protein sequence ID" value="TQV87058.1"/>
    <property type="molecule type" value="Genomic_DNA"/>
</dbReference>
<dbReference type="Gene3D" id="2.40.70.10">
    <property type="entry name" value="Acid Proteases"/>
    <property type="match status" value="1"/>
</dbReference>
<feature type="domain" description="Peptidase A2" evidence="3">
    <location>
        <begin position="88"/>
        <end position="124"/>
    </location>
</feature>
<dbReference type="InterPro" id="IPR001478">
    <property type="entry name" value="PDZ"/>
</dbReference>
<dbReference type="OrthoDB" id="3521766at2"/>
<evidence type="ECO:0000313" key="4">
    <source>
        <dbReference type="EMBL" id="TQV87058.1"/>
    </source>
</evidence>
<dbReference type="PROSITE" id="PS50106">
    <property type="entry name" value="PDZ"/>
    <property type="match status" value="1"/>
</dbReference>
<name>A0A545UC60_9GAMM</name>
<dbReference type="PROSITE" id="PS00141">
    <property type="entry name" value="ASP_PROTEASE"/>
    <property type="match status" value="1"/>
</dbReference>
<feature type="domain" description="PDZ" evidence="2">
    <location>
        <begin position="358"/>
        <end position="407"/>
    </location>
</feature>
<dbReference type="PROSITE" id="PS50175">
    <property type="entry name" value="ASP_PROT_RETROV"/>
    <property type="match status" value="1"/>
</dbReference>
<dbReference type="RefSeq" id="WP_142932025.1">
    <property type="nucleotide sequence ID" value="NZ_ML660165.1"/>
</dbReference>